<evidence type="ECO:0000313" key="1">
    <source>
        <dbReference type="EMBL" id="PPQ79273.1"/>
    </source>
</evidence>
<organism evidence="1 2">
    <name type="scientific">Psilocybe cyanescens</name>
    <dbReference type="NCBI Taxonomy" id="93625"/>
    <lineage>
        <taxon>Eukaryota</taxon>
        <taxon>Fungi</taxon>
        <taxon>Dikarya</taxon>
        <taxon>Basidiomycota</taxon>
        <taxon>Agaricomycotina</taxon>
        <taxon>Agaricomycetes</taxon>
        <taxon>Agaricomycetidae</taxon>
        <taxon>Agaricales</taxon>
        <taxon>Agaricineae</taxon>
        <taxon>Strophariaceae</taxon>
        <taxon>Psilocybe</taxon>
    </lineage>
</organism>
<sequence>MTSVVSSSVILKKSKIQEPALPPPSPALLLSFHLSPRLRLNDDVAPRAPCSSSNRMGCFLSVSPRVLGEDGGGVGRRRGILSSKSLALLVYGGLVGLQQA</sequence>
<dbReference type="EMBL" id="NHYD01003382">
    <property type="protein sequence ID" value="PPQ79273.1"/>
    <property type="molecule type" value="Genomic_DNA"/>
</dbReference>
<dbReference type="InParanoid" id="A0A409WL44"/>
<dbReference type="AlphaFoldDB" id="A0A409WL44"/>
<keyword evidence="2" id="KW-1185">Reference proteome</keyword>
<name>A0A409WL44_PSICY</name>
<protein>
    <submittedName>
        <fullName evidence="1">Uncharacterized protein</fullName>
    </submittedName>
</protein>
<reference evidence="1 2" key="1">
    <citation type="journal article" date="2018" name="Evol. Lett.">
        <title>Horizontal gene cluster transfer increased hallucinogenic mushroom diversity.</title>
        <authorList>
            <person name="Reynolds H.T."/>
            <person name="Vijayakumar V."/>
            <person name="Gluck-Thaler E."/>
            <person name="Korotkin H.B."/>
            <person name="Matheny P.B."/>
            <person name="Slot J.C."/>
        </authorList>
    </citation>
    <scope>NUCLEOTIDE SEQUENCE [LARGE SCALE GENOMIC DNA]</scope>
    <source>
        <strain evidence="1 2">2631</strain>
    </source>
</reference>
<comment type="caution">
    <text evidence="1">The sequence shown here is derived from an EMBL/GenBank/DDBJ whole genome shotgun (WGS) entry which is preliminary data.</text>
</comment>
<dbReference type="Proteomes" id="UP000283269">
    <property type="component" value="Unassembled WGS sequence"/>
</dbReference>
<accession>A0A409WL44</accession>
<evidence type="ECO:0000313" key="2">
    <source>
        <dbReference type="Proteomes" id="UP000283269"/>
    </source>
</evidence>
<proteinExistence type="predicted"/>
<gene>
    <name evidence="1" type="ORF">CVT25_002743</name>
</gene>